<evidence type="ECO:0000256" key="2">
    <source>
        <dbReference type="ARBA" id="ARBA00006730"/>
    </source>
</evidence>
<dbReference type="GO" id="GO:0019478">
    <property type="term" value="P:D-amino acid catabolic process"/>
    <property type="evidence" value="ECO:0007669"/>
    <property type="project" value="TreeGrafter"/>
</dbReference>
<dbReference type="Gene3D" id="3.40.50.720">
    <property type="entry name" value="NAD(P)-binding Rossmann-like Domain"/>
    <property type="match status" value="1"/>
</dbReference>
<organism evidence="8 9">
    <name type="scientific">Purpureocillium lavendulum</name>
    <dbReference type="NCBI Taxonomy" id="1247861"/>
    <lineage>
        <taxon>Eukaryota</taxon>
        <taxon>Fungi</taxon>
        <taxon>Dikarya</taxon>
        <taxon>Ascomycota</taxon>
        <taxon>Pezizomycotina</taxon>
        <taxon>Sordariomycetes</taxon>
        <taxon>Hypocreomycetidae</taxon>
        <taxon>Hypocreales</taxon>
        <taxon>Ophiocordycipitaceae</taxon>
        <taxon>Purpureocillium</taxon>
    </lineage>
</organism>
<evidence type="ECO:0000256" key="5">
    <source>
        <dbReference type="ARBA" id="ARBA00023002"/>
    </source>
</evidence>
<sequence length="394" mass="43250">MRGSDPLPNAKPGRRLKVTRRPGRAGRRSAGQAAKEKNDAKNDPDRRDRVRVNRPWNQSDADPPSAGVIGLSCALRLLRAGHRVSIIARDFPAPFETATNINYASAWAGAHNRWNLPTTPAEEREHAFARRTFAHMEATARASPDSCGVAFTRGIEYLEDPSDAYRALDARRAAELGMQAFRRHGPDELPPGVALGFEYRTWCVNPMVYCMFLLRQFCLAGGTTAVMELRHPHEVFATHPFRDAVAVVNCSGVGFGDPAVFPTRGQLCLVANRVAATVTRQNADGTWTFAVPRGFDGGTVVGGTKEPDGWDPAPRPDVRDGLLRRFAATHPEVLADGPYNVIRDFVGRRPTRRGGMRLEAEAFGYRRVVHAYGLGGRGYELSWGVAEAVLALLK</sequence>
<dbReference type="Gene3D" id="3.30.9.10">
    <property type="entry name" value="D-Amino Acid Oxidase, subunit A, domain 2"/>
    <property type="match status" value="1"/>
</dbReference>
<accession>A0AB34FVD2</accession>
<dbReference type="PIRSF" id="PIRSF000189">
    <property type="entry name" value="D-aa_oxidase"/>
    <property type="match status" value="1"/>
</dbReference>
<dbReference type="GO" id="GO:0005737">
    <property type="term" value="C:cytoplasm"/>
    <property type="evidence" value="ECO:0007669"/>
    <property type="project" value="TreeGrafter"/>
</dbReference>
<protein>
    <submittedName>
        <fullName evidence="8">FAD dependent oxidoreductase superfamily protein</fullName>
    </submittedName>
</protein>
<dbReference type="Pfam" id="PF01266">
    <property type="entry name" value="DAO"/>
    <property type="match status" value="1"/>
</dbReference>
<dbReference type="GO" id="GO:0003884">
    <property type="term" value="F:D-amino-acid oxidase activity"/>
    <property type="evidence" value="ECO:0007669"/>
    <property type="project" value="InterPro"/>
</dbReference>
<dbReference type="InterPro" id="IPR023209">
    <property type="entry name" value="DAO"/>
</dbReference>
<proteinExistence type="inferred from homology"/>
<evidence type="ECO:0000256" key="1">
    <source>
        <dbReference type="ARBA" id="ARBA00001974"/>
    </source>
</evidence>
<feature type="domain" description="FAD dependent oxidoreductase" evidence="7">
    <location>
        <begin position="66"/>
        <end position="389"/>
    </location>
</feature>
<dbReference type="AlphaFoldDB" id="A0AB34FVD2"/>
<dbReference type="PANTHER" id="PTHR11530:SF26">
    <property type="entry name" value="FAD DEPENDENT OXIDOREDUCTASE SUPERFAMILY (AFU_ORTHOLOGUE AFUA_5G13940)"/>
    <property type="match status" value="1"/>
</dbReference>
<keyword evidence="5" id="KW-0560">Oxidoreductase</keyword>
<feature type="compositionally biased region" description="Basic and acidic residues" evidence="6">
    <location>
        <begin position="34"/>
        <end position="51"/>
    </location>
</feature>
<dbReference type="SUPFAM" id="SSF54373">
    <property type="entry name" value="FAD-linked reductases, C-terminal domain"/>
    <property type="match status" value="1"/>
</dbReference>
<dbReference type="Proteomes" id="UP001163105">
    <property type="component" value="Unassembled WGS sequence"/>
</dbReference>
<name>A0AB34FVD2_9HYPO</name>
<evidence type="ECO:0000256" key="3">
    <source>
        <dbReference type="ARBA" id="ARBA00022630"/>
    </source>
</evidence>
<keyword evidence="9" id="KW-1185">Reference proteome</keyword>
<dbReference type="GO" id="GO:0071949">
    <property type="term" value="F:FAD binding"/>
    <property type="evidence" value="ECO:0007669"/>
    <property type="project" value="InterPro"/>
</dbReference>
<evidence type="ECO:0000256" key="6">
    <source>
        <dbReference type="SAM" id="MobiDB-lite"/>
    </source>
</evidence>
<dbReference type="InterPro" id="IPR006181">
    <property type="entry name" value="D-amino_acid_oxidase_CS"/>
</dbReference>
<dbReference type="InterPro" id="IPR006076">
    <property type="entry name" value="FAD-dep_OxRdtase"/>
</dbReference>
<dbReference type="PROSITE" id="PS00677">
    <property type="entry name" value="DAO"/>
    <property type="match status" value="1"/>
</dbReference>
<reference evidence="8" key="1">
    <citation type="submission" date="2023-01" db="EMBL/GenBank/DDBJ databases">
        <title>The growth and conidiation of Purpureocillium lavendulum are regulated by nitrogen source and histone H3K14 acetylation.</title>
        <authorList>
            <person name="Tang P."/>
            <person name="Han J."/>
            <person name="Zhang C."/>
            <person name="Tang P."/>
            <person name="Qi F."/>
            <person name="Zhang K."/>
            <person name="Liang L."/>
        </authorList>
    </citation>
    <scope>NUCLEOTIDE SEQUENCE</scope>
    <source>
        <strain evidence="8">YMF1.00683</strain>
    </source>
</reference>
<comment type="caution">
    <text evidence="8">The sequence shown here is derived from an EMBL/GenBank/DDBJ whole genome shotgun (WGS) entry which is preliminary data.</text>
</comment>
<dbReference type="PANTHER" id="PTHR11530">
    <property type="entry name" value="D-AMINO ACID OXIDASE"/>
    <property type="match status" value="1"/>
</dbReference>
<evidence type="ECO:0000256" key="4">
    <source>
        <dbReference type="ARBA" id="ARBA00022827"/>
    </source>
</evidence>
<feature type="region of interest" description="Disordered" evidence="6">
    <location>
        <begin position="1"/>
        <end position="65"/>
    </location>
</feature>
<keyword evidence="3" id="KW-0285">Flavoprotein</keyword>
<comment type="similarity">
    <text evidence="2">Belongs to the DAMOX/DASOX family.</text>
</comment>
<dbReference type="SUPFAM" id="SSF51971">
    <property type="entry name" value="Nucleotide-binding domain"/>
    <property type="match status" value="1"/>
</dbReference>
<keyword evidence="4" id="KW-0274">FAD</keyword>
<gene>
    <name evidence="8" type="primary">DAO</name>
    <name evidence="8" type="ORF">O9K51_03756</name>
</gene>
<comment type="cofactor">
    <cofactor evidence="1">
        <name>FAD</name>
        <dbReference type="ChEBI" id="CHEBI:57692"/>
    </cofactor>
</comment>
<feature type="compositionally biased region" description="Basic residues" evidence="6">
    <location>
        <begin position="12"/>
        <end position="27"/>
    </location>
</feature>
<dbReference type="EMBL" id="JAQHRD010000003">
    <property type="protein sequence ID" value="KAJ6442581.1"/>
    <property type="molecule type" value="Genomic_DNA"/>
</dbReference>
<evidence type="ECO:0000313" key="8">
    <source>
        <dbReference type="EMBL" id="KAJ6442581.1"/>
    </source>
</evidence>
<evidence type="ECO:0000313" key="9">
    <source>
        <dbReference type="Proteomes" id="UP001163105"/>
    </source>
</evidence>
<evidence type="ECO:0000259" key="7">
    <source>
        <dbReference type="Pfam" id="PF01266"/>
    </source>
</evidence>